<feature type="signal peptide" evidence="1">
    <location>
        <begin position="1"/>
        <end position="32"/>
    </location>
</feature>
<evidence type="ECO:0000313" key="3">
    <source>
        <dbReference type="Proteomes" id="UP000712281"/>
    </source>
</evidence>
<gene>
    <name evidence="2" type="ORF">F2Q68_00039783</name>
</gene>
<proteinExistence type="predicted"/>
<comment type="caution">
    <text evidence="2">The sequence shown here is derived from an EMBL/GenBank/DDBJ whole genome shotgun (WGS) entry which is preliminary data.</text>
</comment>
<evidence type="ECO:0000313" key="2">
    <source>
        <dbReference type="EMBL" id="KAF2619730.1"/>
    </source>
</evidence>
<evidence type="ECO:0000256" key="1">
    <source>
        <dbReference type="SAM" id="SignalP"/>
    </source>
</evidence>
<name>A0A8S9MIB7_BRACR</name>
<keyword evidence="1" id="KW-0732">Signal</keyword>
<dbReference type="AlphaFoldDB" id="A0A8S9MIB7"/>
<protein>
    <submittedName>
        <fullName evidence="2">Uncharacterized protein</fullName>
    </submittedName>
</protein>
<accession>A0A8S9MIB7</accession>
<reference evidence="2" key="1">
    <citation type="submission" date="2019-12" db="EMBL/GenBank/DDBJ databases">
        <title>Genome sequencing and annotation of Brassica cretica.</title>
        <authorList>
            <person name="Studholme D.J."/>
            <person name="Sarris P.F."/>
        </authorList>
    </citation>
    <scope>NUCLEOTIDE SEQUENCE</scope>
    <source>
        <strain evidence="2">PFS-001/15</strain>
        <tissue evidence="2">Leaf</tissue>
    </source>
</reference>
<dbReference type="Proteomes" id="UP000712281">
    <property type="component" value="Unassembled WGS sequence"/>
</dbReference>
<sequence length="186" mass="21545">MRNQTKKLKFTKFSDARVLLFLLLPLTPPVKHKDFHFSDAVGSPSSETLTTSFLSHLPLMALSSSSDLKTSPPTDASSDFNIRARLIDHGFDPFHPWFIGVFTTNYYIIESIYYIYKIRSALEISDDFGAFWRYLEQAPEMTIELDHRSNRLMFKSEHRLTAKRTESPFGHSRLEAQVFTNLQDYP</sequence>
<organism evidence="2 3">
    <name type="scientific">Brassica cretica</name>
    <name type="common">Mustard</name>
    <dbReference type="NCBI Taxonomy" id="69181"/>
    <lineage>
        <taxon>Eukaryota</taxon>
        <taxon>Viridiplantae</taxon>
        <taxon>Streptophyta</taxon>
        <taxon>Embryophyta</taxon>
        <taxon>Tracheophyta</taxon>
        <taxon>Spermatophyta</taxon>
        <taxon>Magnoliopsida</taxon>
        <taxon>eudicotyledons</taxon>
        <taxon>Gunneridae</taxon>
        <taxon>Pentapetalae</taxon>
        <taxon>rosids</taxon>
        <taxon>malvids</taxon>
        <taxon>Brassicales</taxon>
        <taxon>Brassicaceae</taxon>
        <taxon>Brassiceae</taxon>
        <taxon>Brassica</taxon>
    </lineage>
</organism>
<feature type="chain" id="PRO_5035936375" evidence="1">
    <location>
        <begin position="33"/>
        <end position="186"/>
    </location>
</feature>
<dbReference type="EMBL" id="QGKW02000007">
    <property type="protein sequence ID" value="KAF2619730.1"/>
    <property type="molecule type" value="Genomic_DNA"/>
</dbReference>